<name>A0AAX3BEA7_9SPIR</name>
<dbReference type="AlphaFoldDB" id="A0AAX3BEA7"/>
<protein>
    <submittedName>
        <fullName evidence="1">Lipid-A-disaccharide synthase-related protein</fullName>
    </submittedName>
</protein>
<dbReference type="KEGG" id="taqu:KDW03_00880"/>
<keyword evidence="2" id="KW-1185">Reference proteome</keyword>
<dbReference type="PANTHER" id="PTHR39517">
    <property type="entry name" value="SLL0192 PROTEIN"/>
    <property type="match status" value="1"/>
</dbReference>
<accession>A0AAX3BEA7</accession>
<dbReference type="EMBL" id="CP073355">
    <property type="protein sequence ID" value="URA10389.1"/>
    <property type="molecule type" value="Genomic_DNA"/>
</dbReference>
<sequence length="387" mass="42691">MEKSVLFTSNCFGEDRSAALIARELAFLLKNNERSYRVVGASLISEGKDYISRGIEVISSSYVPPSGGFPTHSVRGFLADLFSGSIGSVFRFIKNLQKYRDSVSLSVVVGDVALLFLTRQALPHVPTVFLSLPKSNYIQPHYAIEEWYILRHTEAFLTRDAYTASCLQKKGIAALFLGNPIMDELEPTSVLDLSSEKPVLALLPGSREEAYENFLMMLPVVEGVYRTSPCHVVTALPTTLTDEKIALLASLQGWEYQRGDSFPLLRKGECTILLTRGVFAEVLHRATVVLGLAGTANEQAAGLGKPVVAFKGSGPQTTARRFREQHRLLGDALTFCPDYPEGVVKEIVFLFNHEEERLRRGAIGKEHMGEAGGARSIATYLFQHFLA</sequence>
<dbReference type="Proteomes" id="UP001056539">
    <property type="component" value="Chromosome"/>
</dbReference>
<dbReference type="RefSeq" id="WP_271435519.1">
    <property type="nucleotide sequence ID" value="NZ_CP073355.1"/>
</dbReference>
<organism evidence="1 2">
    <name type="scientific">Thermospira aquatica</name>
    <dbReference type="NCBI Taxonomy" id="2828656"/>
    <lineage>
        <taxon>Bacteria</taxon>
        <taxon>Pseudomonadati</taxon>
        <taxon>Spirochaetota</taxon>
        <taxon>Spirochaetia</taxon>
        <taxon>Brevinematales</taxon>
        <taxon>Thermospiraceae</taxon>
        <taxon>Thermospira</taxon>
    </lineage>
</organism>
<dbReference type="InterPro" id="IPR019994">
    <property type="entry name" value="Lipid-A-disac_synthase-rel_put"/>
</dbReference>
<evidence type="ECO:0000313" key="2">
    <source>
        <dbReference type="Proteomes" id="UP001056539"/>
    </source>
</evidence>
<reference evidence="1" key="1">
    <citation type="submission" date="2021-04" db="EMBL/GenBank/DDBJ databases">
        <authorList>
            <person name="Postec A."/>
        </authorList>
    </citation>
    <scope>NUCLEOTIDE SEQUENCE</scope>
    <source>
        <strain evidence="1">F1F22</strain>
    </source>
</reference>
<gene>
    <name evidence="1" type="ORF">KDW03_00880</name>
</gene>
<dbReference type="NCBIfam" id="TIGR03492">
    <property type="entry name" value="lipid-A-disaccharide synthase-related protein"/>
    <property type="match status" value="1"/>
</dbReference>
<evidence type="ECO:0000313" key="1">
    <source>
        <dbReference type="EMBL" id="URA10389.1"/>
    </source>
</evidence>
<dbReference type="SUPFAM" id="SSF53756">
    <property type="entry name" value="UDP-Glycosyltransferase/glycogen phosphorylase"/>
    <property type="match status" value="1"/>
</dbReference>
<proteinExistence type="predicted"/>
<dbReference type="PANTHER" id="PTHR39517:SF1">
    <property type="entry name" value="LIPID-A-DISACCHARIDE SYNTHASE"/>
    <property type="match status" value="1"/>
</dbReference>
<reference evidence="1" key="2">
    <citation type="submission" date="2022-06" db="EMBL/GenBank/DDBJ databases">
        <title>Thermospira aquatica gen. nov., sp. nov.</title>
        <authorList>
            <person name="Ben Ali Gam Z."/>
            <person name="Labat M."/>
        </authorList>
    </citation>
    <scope>NUCLEOTIDE SEQUENCE</scope>
    <source>
        <strain evidence="1">F1F22</strain>
    </source>
</reference>